<keyword evidence="1" id="KW-0472">Membrane</keyword>
<accession>A0ABQ4DZZ4</accession>
<reference evidence="2 3" key="1">
    <citation type="submission" date="2021-01" db="EMBL/GenBank/DDBJ databases">
        <title>Whole genome shotgun sequence of Plantactinospora endophytica NBRC 110450.</title>
        <authorList>
            <person name="Komaki H."/>
            <person name="Tamura T."/>
        </authorList>
    </citation>
    <scope>NUCLEOTIDE SEQUENCE [LARGE SCALE GENOMIC DNA]</scope>
    <source>
        <strain evidence="2 3">NBRC 110450</strain>
    </source>
</reference>
<keyword evidence="3" id="KW-1185">Reference proteome</keyword>
<feature type="transmembrane region" description="Helical" evidence="1">
    <location>
        <begin position="218"/>
        <end position="236"/>
    </location>
</feature>
<feature type="transmembrane region" description="Helical" evidence="1">
    <location>
        <begin position="194"/>
        <end position="212"/>
    </location>
</feature>
<evidence type="ECO:0000313" key="2">
    <source>
        <dbReference type="EMBL" id="GIG88011.1"/>
    </source>
</evidence>
<evidence type="ECO:0000313" key="3">
    <source>
        <dbReference type="Proteomes" id="UP000646749"/>
    </source>
</evidence>
<dbReference type="EMBL" id="BONW01000013">
    <property type="protein sequence ID" value="GIG88011.1"/>
    <property type="molecule type" value="Genomic_DNA"/>
</dbReference>
<organism evidence="2 3">
    <name type="scientific">Plantactinospora endophytica</name>
    <dbReference type="NCBI Taxonomy" id="673535"/>
    <lineage>
        <taxon>Bacteria</taxon>
        <taxon>Bacillati</taxon>
        <taxon>Actinomycetota</taxon>
        <taxon>Actinomycetes</taxon>
        <taxon>Micromonosporales</taxon>
        <taxon>Micromonosporaceae</taxon>
        <taxon>Plantactinospora</taxon>
    </lineage>
</organism>
<keyword evidence="1" id="KW-0812">Transmembrane</keyword>
<gene>
    <name evidence="2" type="ORF">Pen02_29470</name>
</gene>
<feature type="transmembrane region" description="Helical" evidence="1">
    <location>
        <begin position="276"/>
        <end position="294"/>
    </location>
</feature>
<feature type="transmembrane region" description="Helical" evidence="1">
    <location>
        <begin position="243"/>
        <end position="264"/>
    </location>
</feature>
<protein>
    <recommendedName>
        <fullName evidence="4">Acyltransferase</fullName>
    </recommendedName>
</protein>
<feature type="transmembrane region" description="Helical" evidence="1">
    <location>
        <begin position="160"/>
        <end position="182"/>
    </location>
</feature>
<comment type="caution">
    <text evidence="2">The sequence shown here is derived from an EMBL/GenBank/DDBJ whole genome shotgun (WGS) entry which is preliminary data.</text>
</comment>
<dbReference type="RefSeq" id="WP_203866533.1">
    <property type="nucleotide sequence ID" value="NZ_BONW01000013.1"/>
</dbReference>
<sequence>MTDLERRYRWLLKAYPRSYREYRADEILEIVLAGADEKQRRPSVRESWALVVGGLRARTGVDRLDARAARSSTLRLCTLALLIYGLTRWTETPISWLAALSSEHPYPILPWHVVMPTTLAIAILMTAWGRYRSAFGAMVVAVLTSLWEVKPWSSPGRAEYFWYGSDTLVWSLLLPLLALLPLLRAPRRAVTRPWIWPLLGVLAVAASTPNPINGWSDAPTMSLYAFALLAVVAAPIDARMPAVAFTLLLVPALTRATFHVLIVGKAPVLSISGTPLLILVGLMAATLAAGMIAGRRQARV</sequence>
<name>A0ABQ4DZZ4_9ACTN</name>
<proteinExistence type="predicted"/>
<dbReference type="Proteomes" id="UP000646749">
    <property type="component" value="Unassembled WGS sequence"/>
</dbReference>
<evidence type="ECO:0000256" key="1">
    <source>
        <dbReference type="SAM" id="Phobius"/>
    </source>
</evidence>
<feature type="transmembrane region" description="Helical" evidence="1">
    <location>
        <begin position="109"/>
        <end position="128"/>
    </location>
</feature>
<keyword evidence="1" id="KW-1133">Transmembrane helix</keyword>
<evidence type="ECO:0008006" key="4">
    <source>
        <dbReference type="Google" id="ProtNLM"/>
    </source>
</evidence>